<dbReference type="PRINTS" id="PR00385">
    <property type="entry name" value="P450"/>
</dbReference>
<dbReference type="GO" id="GO:0020037">
    <property type="term" value="F:heme binding"/>
    <property type="evidence" value="ECO:0007669"/>
    <property type="project" value="InterPro"/>
</dbReference>
<gene>
    <name evidence="14" type="ORF">BDQ12DRAFT_706612</name>
</gene>
<evidence type="ECO:0000256" key="1">
    <source>
        <dbReference type="ARBA" id="ARBA00001971"/>
    </source>
</evidence>
<keyword evidence="10 13" id="KW-0408">Iron</keyword>
<evidence type="ECO:0000256" key="9">
    <source>
        <dbReference type="ARBA" id="ARBA00023002"/>
    </source>
</evidence>
<keyword evidence="5 13" id="KW-0349">Heme</keyword>
<dbReference type="SUPFAM" id="SSF48264">
    <property type="entry name" value="Cytochrome P450"/>
    <property type="match status" value="1"/>
</dbReference>
<evidence type="ECO:0000313" key="15">
    <source>
        <dbReference type="Proteomes" id="UP000308652"/>
    </source>
</evidence>
<dbReference type="GO" id="GO:0005506">
    <property type="term" value="F:iron ion binding"/>
    <property type="evidence" value="ECO:0007669"/>
    <property type="project" value="InterPro"/>
</dbReference>
<evidence type="ECO:0000256" key="12">
    <source>
        <dbReference type="ARBA" id="ARBA00023136"/>
    </source>
</evidence>
<protein>
    <submittedName>
        <fullName evidence="14">Cytochrome P450</fullName>
    </submittedName>
</protein>
<dbReference type="Pfam" id="PF00067">
    <property type="entry name" value="p450"/>
    <property type="match status" value="1"/>
</dbReference>
<keyword evidence="7 13" id="KW-0479">Metal-binding</keyword>
<dbReference type="PRINTS" id="PR00465">
    <property type="entry name" value="EP450IV"/>
</dbReference>
<dbReference type="Proteomes" id="UP000308652">
    <property type="component" value="Unassembled WGS sequence"/>
</dbReference>
<evidence type="ECO:0000256" key="5">
    <source>
        <dbReference type="ARBA" id="ARBA00022617"/>
    </source>
</evidence>
<dbReference type="PANTHER" id="PTHR24305:SF166">
    <property type="entry name" value="CYTOCHROME P450 12A4, MITOCHONDRIAL-RELATED"/>
    <property type="match status" value="1"/>
</dbReference>
<feature type="binding site" description="axial binding residue" evidence="13">
    <location>
        <position position="468"/>
    </location>
    <ligand>
        <name>heme</name>
        <dbReference type="ChEBI" id="CHEBI:30413"/>
    </ligand>
    <ligandPart>
        <name>Fe</name>
        <dbReference type="ChEBI" id="CHEBI:18248"/>
    </ligandPart>
</feature>
<comment type="cofactor">
    <cofactor evidence="1 13">
        <name>heme</name>
        <dbReference type="ChEBI" id="CHEBI:30413"/>
    </cofactor>
</comment>
<evidence type="ECO:0000256" key="10">
    <source>
        <dbReference type="ARBA" id="ARBA00023004"/>
    </source>
</evidence>
<comment type="similarity">
    <text evidence="4">Belongs to the cytochrome P450 family.</text>
</comment>
<accession>A0A5C3LQW8</accession>
<evidence type="ECO:0000256" key="11">
    <source>
        <dbReference type="ARBA" id="ARBA00023033"/>
    </source>
</evidence>
<dbReference type="STRING" id="68775.A0A5C3LQW8"/>
<dbReference type="GO" id="GO:0004497">
    <property type="term" value="F:monooxygenase activity"/>
    <property type="evidence" value="ECO:0007669"/>
    <property type="project" value="UniProtKB-KW"/>
</dbReference>
<comment type="pathway">
    <text evidence="3">Secondary metabolite biosynthesis; terpenoid biosynthesis.</text>
</comment>
<name>A0A5C3LQW8_9AGAR</name>
<keyword evidence="6" id="KW-0812">Transmembrane</keyword>
<dbReference type="EMBL" id="ML213620">
    <property type="protein sequence ID" value="TFK35549.1"/>
    <property type="molecule type" value="Genomic_DNA"/>
</dbReference>
<dbReference type="InterPro" id="IPR036396">
    <property type="entry name" value="Cyt_P450_sf"/>
</dbReference>
<reference evidence="14 15" key="1">
    <citation type="journal article" date="2019" name="Nat. Ecol. Evol.">
        <title>Megaphylogeny resolves global patterns of mushroom evolution.</title>
        <authorList>
            <person name="Varga T."/>
            <person name="Krizsan K."/>
            <person name="Foldi C."/>
            <person name="Dima B."/>
            <person name="Sanchez-Garcia M."/>
            <person name="Sanchez-Ramirez S."/>
            <person name="Szollosi G.J."/>
            <person name="Szarkandi J.G."/>
            <person name="Papp V."/>
            <person name="Albert L."/>
            <person name="Andreopoulos W."/>
            <person name="Angelini C."/>
            <person name="Antonin V."/>
            <person name="Barry K.W."/>
            <person name="Bougher N.L."/>
            <person name="Buchanan P."/>
            <person name="Buyck B."/>
            <person name="Bense V."/>
            <person name="Catcheside P."/>
            <person name="Chovatia M."/>
            <person name="Cooper J."/>
            <person name="Damon W."/>
            <person name="Desjardin D."/>
            <person name="Finy P."/>
            <person name="Geml J."/>
            <person name="Haridas S."/>
            <person name="Hughes K."/>
            <person name="Justo A."/>
            <person name="Karasinski D."/>
            <person name="Kautmanova I."/>
            <person name="Kiss B."/>
            <person name="Kocsube S."/>
            <person name="Kotiranta H."/>
            <person name="LaButti K.M."/>
            <person name="Lechner B.E."/>
            <person name="Liimatainen K."/>
            <person name="Lipzen A."/>
            <person name="Lukacs Z."/>
            <person name="Mihaltcheva S."/>
            <person name="Morgado L.N."/>
            <person name="Niskanen T."/>
            <person name="Noordeloos M.E."/>
            <person name="Ohm R.A."/>
            <person name="Ortiz-Santana B."/>
            <person name="Ovrebo C."/>
            <person name="Racz N."/>
            <person name="Riley R."/>
            <person name="Savchenko A."/>
            <person name="Shiryaev A."/>
            <person name="Soop K."/>
            <person name="Spirin V."/>
            <person name="Szebenyi C."/>
            <person name="Tomsovsky M."/>
            <person name="Tulloss R.E."/>
            <person name="Uehling J."/>
            <person name="Grigoriev I.V."/>
            <person name="Vagvolgyi C."/>
            <person name="Papp T."/>
            <person name="Martin F.M."/>
            <person name="Miettinen O."/>
            <person name="Hibbett D.S."/>
            <person name="Nagy L.G."/>
        </authorList>
    </citation>
    <scope>NUCLEOTIDE SEQUENCE [LARGE SCALE GENOMIC DNA]</scope>
    <source>
        <strain evidence="14 15">CBS 166.37</strain>
    </source>
</reference>
<keyword evidence="8" id="KW-1133">Transmembrane helix</keyword>
<evidence type="ECO:0000256" key="7">
    <source>
        <dbReference type="ARBA" id="ARBA00022723"/>
    </source>
</evidence>
<keyword evidence="9" id="KW-0560">Oxidoreductase</keyword>
<evidence type="ECO:0000256" key="3">
    <source>
        <dbReference type="ARBA" id="ARBA00004721"/>
    </source>
</evidence>
<dbReference type="GO" id="GO:0016020">
    <property type="term" value="C:membrane"/>
    <property type="evidence" value="ECO:0007669"/>
    <property type="project" value="UniProtKB-SubCell"/>
</dbReference>
<keyword evidence="15" id="KW-1185">Reference proteome</keyword>
<comment type="subcellular location">
    <subcellularLocation>
        <location evidence="2">Membrane</location>
    </subcellularLocation>
</comment>
<keyword evidence="11" id="KW-0503">Monooxygenase</keyword>
<dbReference type="CDD" id="cd11069">
    <property type="entry name" value="CYP_FUM15-like"/>
    <property type="match status" value="1"/>
</dbReference>
<keyword evidence="12" id="KW-0472">Membrane</keyword>
<dbReference type="OrthoDB" id="1470350at2759"/>
<dbReference type="GO" id="GO:0016705">
    <property type="term" value="F:oxidoreductase activity, acting on paired donors, with incorporation or reduction of molecular oxygen"/>
    <property type="evidence" value="ECO:0007669"/>
    <property type="project" value="InterPro"/>
</dbReference>
<organism evidence="14 15">
    <name type="scientific">Crucibulum laeve</name>
    <dbReference type="NCBI Taxonomy" id="68775"/>
    <lineage>
        <taxon>Eukaryota</taxon>
        <taxon>Fungi</taxon>
        <taxon>Dikarya</taxon>
        <taxon>Basidiomycota</taxon>
        <taxon>Agaricomycotina</taxon>
        <taxon>Agaricomycetes</taxon>
        <taxon>Agaricomycetidae</taxon>
        <taxon>Agaricales</taxon>
        <taxon>Agaricineae</taxon>
        <taxon>Nidulariaceae</taxon>
        <taxon>Crucibulum</taxon>
    </lineage>
</organism>
<proteinExistence type="inferred from homology"/>
<dbReference type="InterPro" id="IPR001128">
    <property type="entry name" value="Cyt_P450"/>
</dbReference>
<evidence type="ECO:0000256" key="6">
    <source>
        <dbReference type="ARBA" id="ARBA00022692"/>
    </source>
</evidence>
<dbReference type="InterPro" id="IPR002403">
    <property type="entry name" value="Cyt_P450_E_grp-IV"/>
</dbReference>
<dbReference type="AlphaFoldDB" id="A0A5C3LQW8"/>
<evidence type="ECO:0000313" key="14">
    <source>
        <dbReference type="EMBL" id="TFK35549.1"/>
    </source>
</evidence>
<dbReference type="InterPro" id="IPR050121">
    <property type="entry name" value="Cytochrome_P450_monoxygenase"/>
</dbReference>
<sequence length="532" mass="59866">MYFPTTTTQAFSAVLAIILTYVAFKLSKVVYRELCSPLRDLPGPPNKSLIYGNFKEIWDSESHAAAHEKWEETYGKTLRYRGFFGVNRVYTIDTKAVSHILINYFDYQKPEAATYNLRKLLGEGVLLAEGEMHKRQRRVLNPAFGPSQIRELTDIFVAKSIEMRDRWTEAITDDGKGRVDALSWLSKMTLDVIGLAGFNYNFDSLSDKPDKNELSQAFATLFKAGTQANSLAVLRGLVPALRFLPSDQDAETKAAYQTMLRIGNQLLQTGNEAVNRTRDILSLLVRANTAKDLSDHLRLSDEDVLAQVPTFLVAGHETTSTATAWALYALTQSPNVQTKLRKELLNISTDNPSMDELNTLPYLDAVIRESLRFHAPIPITMRVAMKDDILPLETPFIDKHGSLRHEIQINKGQVILVPILVINRSKSIWGEDAMVFKPERWESIPEAASAVPGVWGNMLTFIGGPRACIGYRFTIIEMKALLFTLVRAFEFELAVPPQDIVKKSSIVQRPVLITHPENPNQMPLLIRSLHHS</sequence>
<dbReference type="PANTHER" id="PTHR24305">
    <property type="entry name" value="CYTOCHROME P450"/>
    <property type="match status" value="1"/>
</dbReference>
<evidence type="ECO:0000256" key="13">
    <source>
        <dbReference type="PIRSR" id="PIRSR602403-1"/>
    </source>
</evidence>
<evidence type="ECO:0000256" key="8">
    <source>
        <dbReference type="ARBA" id="ARBA00022989"/>
    </source>
</evidence>
<evidence type="ECO:0000256" key="2">
    <source>
        <dbReference type="ARBA" id="ARBA00004370"/>
    </source>
</evidence>
<evidence type="ECO:0000256" key="4">
    <source>
        <dbReference type="ARBA" id="ARBA00010617"/>
    </source>
</evidence>
<dbReference type="Gene3D" id="1.10.630.10">
    <property type="entry name" value="Cytochrome P450"/>
    <property type="match status" value="1"/>
</dbReference>